<keyword evidence="2 7" id="KW-0349">Heme</keyword>
<keyword evidence="5 10" id="KW-0560">Oxidoreductase</keyword>
<organism evidence="10 11">
    <name type="scientific">Winogradskyella psychrotolerans RS-3</name>
    <dbReference type="NCBI Taxonomy" id="641526"/>
    <lineage>
        <taxon>Bacteria</taxon>
        <taxon>Pseudomonadati</taxon>
        <taxon>Bacteroidota</taxon>
        <taxon>Flavobacteriia</taxon>
        <taxon>Flavobacteriales</taxon>
        <taxon>Flavobacteriaceae</taxon>
        <taxon>Winogradskyella</taxon>
    </lineage>
</organism>
<dbReference type="Gene3D" id="1.20.1420.20">
    <property type="entry name" value="M75 peptidase, HXXE motif"/>
    <property type="match status" value="1"/>
</dbReference>
<evidence type="ECO:0000256" key="2">
    <source>
        <dbReference type="ARBA" id="ARBA00022617"/>
    </source>
</evidence>
<evidence type="ECO:0000256" key="4">
    <source>
        <dbReference type="ARBA" id="ARBA00022729"/>
    </source>
</evidence>
<evidence type="ECO:0000256" key="8">
    <source>
        <dbReference type="SAM" id="SignalP"/>
    </source>
</evidence>
<dbReference type="InterPro" id="IPR036909">
    <property type="entry name" value="Cyt_c-like_dom_sf"/>
</dbReference>
<dbReference type="STRING" id="641526.ADIWIN_1125"/>
<evidence type="ECO:0000259" key="9">
    <source>
        <dbReference type="PROSITE" id="PS51007"/>
    </source>
</evidence>
<keyword evidence="11" id="KW-1185">Reference proteome</keyword>
<dbReference type="AlphaFoldDB" id="S7VUI7"/>
<dbReference type="Pfam" id="PF03150">
    <property type="entry name" value="CCP_MauG"/>
    <property type="match status" value="1"/>
</dbReference>
<evidence type="ECO:0000313" key="11">
    <source>
        <dbReference type="Proteomes" id="UP000014962"/>
    </source>
</evidence>
<evidence type="ECO:0000256" key="7">
    <source>
        <dbReference type="PROSITE-ProRule" id="PRU00433"/>
    </source>
</evidence>
<keyword evidence="3 7" id="KW-0479">Metal-binding</keyword>
<evidence type="ECO:0000256" key="1">
    <source>
        <dbReference type="ARBA" id="ARBA00004196"/>
    </source>
</evidence>
<name>S7VUI7_9FLAO</name>
<comment type="caution">
    <text evidence="10">The sequence shown here is derived from an EMBL/GenBank/DDBJ whole genome shotgun (WGS) entry which is preliminary data.</text>
</comment>
<dbReference type="GO" id="GO:0046872">
    <property type="term" value="F:metal ion binding"/>
    <property type="evidence" value="ECO:0007669"/>
    <property type="project" value="UniProtKB-KW"/>
</dbReference>
<reference evidence="10 11" key="1">
    <citation type="journal article" date="2013" name="Genome Announc.">
        <title>Draft Genome Sequence of Winogradskyella psychrotolerans RS-3T, Isolated from the Marine Transect of Kongsfjorden, Ny-Alesund, Svalbard, Arctic Ocean.</title>
        <authorList>
            <person name="Kumar Pinnaka A."/>
            <person name="Ara S."/>
            <person name="Singh A."/>
            <person name="Shivaji S."/>
        </authorList>
    </citation>
    <scope>NUCLEOTIDE SEQUENCE [LARGE SCALE GENOMIC DNA]</scope>
    <source>
        <strain evidence="10 11">RS-3</strain>
    </source>
</reference>
<protein>
    <submittedName>
        <fullName evidence="10">Cytochrome c551 peroxidase</fullName>
        <ecNumber evidence="10">1.11.1.5</ecNumber>
    </submittedName>
</protein>
<dbReference type="RefSeq" id="WP_020895495.1">
    <property type="nucleotide sequence ID" value="NZ_ATMR01000077.1"/>
</dbReference>
<feature type="chain" id="PRO_5004545613" evidence="8">
    <location>
        <begin position="20"/>
        <end position="628"/>
    </location>
</feature>
<proteinExistence type="predicted"/>
<dbReference type="PATRIC" id="fig|641526.4.peg.1117"/>
<dbReference type="PANTHER" id="PTHR30600">
    <property type="entry name" value="CYTOCHROME C PEROXIDASE-RELATED"/>
    <property type="match status" value="1"/>
</dbReference>
<dbReference type="InterPro" id="IPR051395">
    <property type="entry name" value="Cytochrome_c_Peroxidase/MauG"/>
</dbReference>
<feature type="domain" description="Cytochrome c" evidence="9">
    <location>
        <begin position="316"/>
        <end position="444"/>
    </location>
</feature>
<dbReference type="Proteomes" id="UP000014962">
    <property type="component" value="Unassembled WGS sequence"/>
</dbReference>
<dbReference type="EMBL" id="ATMR01000077">
    <property type="protein sequence ID" value="EPR73955.1"/>
    <property type="molecule type" value="Genomic_DNA"/>
</dbReference>
<evidence type="ECO:0000313" key="10">
    <source>
        <dbReference type="EMBL" id="EPR73955.1"/>
    </source>
</evidence>
<dbReference type="GO" id="GO:0030313">
    <property type="term" value="C:cell envelope"/>
    <property type="evidence" value="ECO:0007669"/>
    <property type="project" value="UniProtKB-SubCell"/>
</dbReference>
<dbReference type="PROSITE" id="PS51007">
    <property type="entry name" value="CYTC"/>
    <property type="match status" value="2"/>
</dbReference>
<dbReference type="EC" id="1.11.1.5" evidence="10"/>
<dbReference type="PANTHER" id="PTHR30600:SF10">
    <property type="entry name" value="BLL6722 PROTEIN"/>
    <property type="match status" value="1"/>
</dbReference>
<feature type="domain" description="Cytochrome c" evidence="9">
    <location>
        <begin position="472"/>
        <end position="618"/>
    </location>
</feature>
<evidence type="ECO:0000256" key="6">
    <source>
        <dbReference type="ARBA" id="ARBA00023004"/>
    </source>
</evidence>
<dbReference type="Gene3D" id="1.10.760.10">
    <property type="entry name" value="Cytochrome c-like domain"/>
    <property type="match status" value="2"/>
</dbReference>
<dbReference type="GO" id="GO:0020037">
    <property type="term" value="F:heme binding"/>
    <property type="evidence" value="ECO:0007669"/>
    <property type="project" value="InterPro"/>
</dbReference>
<feature type="signal peptide" evidence="8">
    <location>
        <begin position="1"/>
        <end position="19"/>
    </location>
</feature>
<dbReference type="InterPro" id="IPR038352">
    <property type="entry name" value="Imelysin_sf"/>
</dbReference>
<sequence>MKKIIFLIITVLICSLALSGKEGTEPFETNAITEKVGVLYASNFYKFQEEVNTLVKLTDNSTTLSELKAIKRQIEKTRLVYKKIEFIFDYYQTFYNGTYINGAPLPKVSEYYEGDKIIEPSGLQALDEAVNEEASIENIDYIKNLANELKAHVDYASNIHLPIRLKPSQLIECMRSGMVRLFTLGVTGFDTPGSVNALAESYESLQSMETTFMYFEEDMQSEAKSKFKEIKKHFKKGKKILSANVSFNDFDRMTFLKEVINPLYADLLEFQTLNKIKLEPYKKHAQNYEAVNLFQSDFLNTKFYSELVYLPLDNPKTIQLGALLFKDSKLSNGNVMSCVSCHDPNKGFTDGLPKSLANKKGFYTSRNSPTVINSGYASRYFWDLRAYDLERQVGHVIDNDLEFNTNFKAIAKKLKTDPNYLKLFKDAYGGIDKQDINERSISNAIAAYVNSLKSFDSPFDKYVRNESNDYPKDALRGFNLFMGKAACGTCHFAPMFNGTVPPFYIETESEVLGITQGFDTINPTLDTDIGRLGNGLNIDKQPFFRNSFKTVSVRNIALTAPYMHNGSFKTLEDVLEFYNLGGGAGMGLEVENQTLSDAPLNLTKQEIKDIIAFMESLTDTSSFLNEED</sequence>
<evidence type="ECO:0000256" key="5">
    <source>
        <dbReference type="ARBA" id="ARBA00023002"/>
    </source>
</evidence>
<dbReference type="InterPro" id="IPR009056">
    <property type="entry name" value="Cyt_c-like_dom"/>
</dbReference>
<keyword evidence="10" id="KW-0575">Peroxidase</keyword>
<comment type="subcellular location">
    <subcellularLocation>
        <location evidence="1">Cell envelope</location>
    </subcellularLocation>
</comment>
<dbReference type="eggNOG" id="COG1858">
    <property type="taxonomic scope" value="Bacteria"/>
</dbReference>
<dbReference type="GO" id="GO:0004130">
    <property type="term" value="F:cytochrome-c peroxidase activity"/>
    <property type="evidence" value="ECO:0007669"/>
    <property type="project" value="UniProtKB-EC"/>
</dbReference>
<keyword evidence="6 7" id="KW-0408">Iron</keyword>
<accession>S7VUI7</accession>
<gene>
    <name evidence="10" type="ORF">ADIWIN_1125</name>
</gene>
<dbReference type="InterPro" id="IPR004852">
    <property type="entry name" value="Di-haem_cyt_c_peroxidsae"/>
</dbReference>
<dbReference type="SUPFAM" id="SSF46626">
    <property type="entry name" value="Cytochrome c"/>
    <property type="match status" value="2"/>
</dbReference>
<dbReference type="GO" id="GO:0009055">
    <property type="term" value="F:electron transfer activity"/>
    <property type="evidence" value="ECO:0007669"/>
    <property type="project" value="InterPro"/>
</dbReference>
<keyword evidence="4 8" id="KW-0732">Signal</keyword>
<dbReference type="OrthoDB" id="9805202at2"/>
<evidence type="ECO:0000256" key="3">
    <source>
        <dbReference type="ARBA" id="ARBA00022723"/>
    </source>
</evidence>